<feature type="binding site" evidence="8">
    <location>
        <position position="195"/>
    </location>
    <ligand>
        <name>ATP</name>
        <dbReference type="ChEBI" id="CHEBI:30616"/>
    </ligand>
</feature>
<dbReference type="InterPro" id="IPR014729">
    <property type="entry name" value="Rossmann-like_a/b/a_fold"/>
</dbReference>
<keyword evidence="7 8" id="KW-0520">NAD</keyword>
<feature type="binding site" evidence="8">
    <location>
        <position position="48"/>
    </location>
    <ligand>
        <name>Mg(2+)</name>
        <dbReference type="ChEBI" id="CHEBI:18420"/>
    </ligand>
</feature>
<gene>
    <name evidence="8" type="primary">nadE</name>
    <name evidence="12" type="ORF">CVV65_11255</name>
</gene>
<dbReference type="GO" id="GO:0008795">
    <property type="term" value="F:NAD+ synthase activity"/>
    <property type="evidence" value="ECO:0007669"/>
    <property type="project" value="UniProtKB-UniRule"/>
</dbReference>
<keyword evidence="4 8" id="KW-0547">Nucleotide-binding</keyword>
<feature type="binding site" evidence="8">
    <location>
        <position position="149"/>
    </location>
    <ligand>
        <name>Mg(2+)</name>
        <dbReference type="ChEBI" id="CHEBI:18420"/>
    </ligand>
</feature>
<feature type="domain" description="NAD/GMP synthase" evidence="11">
    <location>
        <begin position="20"/>
        <end position="259"/>
    </location>
</feature>
<name>A0A2K8N9Y8_9BACL</name>
<dbReference type="GO" id="GO:0046872">
    <property type="term" value="F:metal ion binding"/>
    <property type="evidence" value="ECO:0007669"/>
    <property type="project" value="UniProtKB-KW"/>
</dbReference>
<dbReference type="KEGG" id="kyr:CVV65_11255"/>
<dbReference type="UniPathway" id="UPA00253">
    <property type="reaction ID" value="UER00333"/>
</dbReference>
<dbReference type="GO" id="GO:0005737">
    <property type="term" value="C:cytoplasm"/>
    <property type="evidence" value="ECO:0007669"/>
    <property type="project" value="InterPro"/>
</dbReference>
<evidence type="ECO:0000256" key="1">
    <source>
        <dbReference type="ARBA" id="ARBA00005859"/>
    </source>
</evidence>
<dbReference type="Proteomes" id="UP000231932">
    <property type="component" value="Chromosome"/>
</dbReference>
<keyword evidence="3 8" id="KW-0479">Metal-binding</keyword>
<dbReference type="HAMAP" id="MF_00193">
    <property type="entry name" value="NadE_ammonia_dep"/>
    <property type="match status" value="1"/>
</dbReference>
<comment type="catalytic activity">
    <reaction evidence="8 10">
        <text>deamido-NAD(+) + NH4(+) + ATP = AMP + diphosphate + NAD(+) + H(+)</text>
        <dbReference type="Rhea" id="RHEA:21188"/>
        <dbReference type="ChEBI" id="CHEBI:15378"/>
        <dbReference type="ChEBI" id="CHEBI:28938"/>
        <dbReference type="ChEBI" id="CHEBI:30616"/>
        <dbReference type="ChEBI" id="CHEBI:33019"/>
        <dbReference type="ChEBI" id="CHEBI:57540"/>
        <dbReference type="ChEBI" id="CHEBI:58437"/>
        <dbReference type="ChEBI" id="CHEBI:456215"/>
        <dbReference type="EC" id="6.3.1.5"/>
    </reaction>
</comment>
<dbReference type="PANTHER" id="PTHR23090:SF9">
    <property type="entry name" value="GLUTAMINE-DEPENDENT NAD(+) SYNTHETASE"/>
    <property type="match status" value="1"/>
</dbReference>
<evidence type="ECO:0000259" key="11">
    <source>
        <dbReference type="Pfam" id="PF02540"/>
    </source>
</evidence>
<dbReference type="EC" id="6.3.1.5" evidence="8 10"/>
<comment type="similarity">
    <text evidence="1 8 9">Belongs to the NAD synthetase family.</text>
</comment>
<evidence type="ECO:0000313" key="13">
    <source>
        <dbReference type="Proteomes" id="UP000231932"/>
    </source>
</evidence>
<evidence type="ECO:0000256" key="9">
    <source>
        <dbReference type="RuleBase" id="RU003811"/>
    </source>
</evidence>
<comment type="caution">
    <text evidence="8">Lacks conserved residue(s) required for the propagation of feature annotation.</text>
</comment>
<evidence type="ECO:0000256" key="4">
    <source>
        <dbReference type="ARBA" id="ARBA00022741"/>
    </source>
</evidence>
<dbReference type="Pfam" id="PF02540">
    <property type="entry name" value="NAD_synthase"/>
    <property type="match status" value="1"/>
</dbReference>
<accession>A0A2K8N9Y8</accession>
<dbReference type="OrthoDB" id="9803818at2"/>
<feature type="binding site" description="in other chain" evidence="8">
    <location>
        <position position="124"/>
    </location>
    <ligand>
        <name>deamido-NAD(+)</name>
        <dbReference type="ChEBI" id="CHEBI:58437"/>
        <note>ligand shared between two neighboring subunits</note>
    </ligand>
</feature>
<comment type="function">
    <text evidence="8">Catalyzes the ATP-dependent amidation of deamido-NAD to form NAD. Uses ammonia as a nitrogen source.</text>
</comment>
<dbReference type="InterPro" id="IPR022310">
    <property type="entry name" value="NAD/GMP_synthase"/>
</dbReference>
<dbReference type="FunFam" id="3.40.50.620:FF:000106">
    <property type="entry name" value="Glutamine-dependent NAD(+) synthetase"/>
    <property type="match status" value="1"/>
</dbReference>
<comment type="pathway">
    <text evidence="8">Cofactor biosynthesis; NAD(+) biosynthesis; NAD(+) from deamido-NAD(+) (ammonia route): step 1/1.</text>
</comment>
<dbReference type="InterPro" id="IPR022926">
    <property type="entry name" value="NH(3)-dep_NAD(+)_synth"/>
</dbReference>
<keyword evidence="13" id="KW-1185">Reference proteome</keyword>
<dbReference type="NCBIfam" id="NF010587">
    <property type="entry name" value="PRK13980.1"/>
    <property type="match status" value="1"/>
</dbReference>
<evidence type="ECO:0000256" key="6">
    <source>
        <dbReference type="ARBA" id="ARBA00022842"/>
    </source>
</evidence>
<protein>
    <recommendedName>
        <fullName evidence="8 10">NH(3)-dependent NAD(+) synthetase</fullName>
        <ecNumber evidence="8 10">6.3.1.5</ecNumber>
    </recommendedName>
</protein>
<comment type="subunit">
    <text evidence="8">Homodimer.</text>
</comment>
<feature type="binding site" evidence="8">
    <location>
        <position position="173"/>
    </location>
    <ligand>
        <name>ATP</name>
        <dbReference type="ChEBI" id="CHEBI:30616"/>
    </ligand>
</feature>
<dbReference type="PANTHER" id="PTHR23090">
    <property type="entry name" value="NH 3 /GLUTAMINE-DEPENDENT NAD + SYNTHETASE"/>
    <property type="match status" value="1"/>
</dbReference>
<evidence type="ECO:0000256" key="5">
    <source>
        <dbReference type="ARBA" id="ARBA00022840"/>
    </source>
</evidence>
<evidence type="ECO:0000256" key="3">
    <source>
        <dbReference type="ARBA" id="ARBA00022723"/>
    </source>
</evidence>
<dbReference type="Gene3D" id="3.40.50.620">
    <property type="entry name" value="HUPs"/>
    <property type="match status" value="1"/>
</dbReference>
<keyword evidence="5 8" id="KW-0067">ATP-binding</keyword>
<evidence type="ECO:0000256" key="8">
    <source>
        <dbReference type="HAMAP-Rule" id="MF_00193"/>
    </source>
</evidence>
<evidence type="ECO:0000256" key="10">
    <source>
        <dbReference type="RuleBase" id="RU003812"/>
    </source>
</evidence>
<dbReference type="AlphaFoldDB" id="A0A2K8N9Y8"/>
<feature type="binding site" evidence="8">
    <location>
        <begin position="42"/>
        <end position="49"/>
    </location>
    <ligand>
        <name>ATP</name>
        <dbReference type="ChEBI" id="CHEBI:30616"/>
    </ligand>
</feature>
<dbReference type="EMBL" id="CP024955">
    <property type="protein sequence ID" value="ATY85430.1"/>
    <property type="molecule type" value="Genomic_DNA"/>
</dbReference>
<sequence length="281" mass="31531">MNRFERSTEELLAISAPLAVEMMTRFLQDEVTKAGFSKVVFGLSGGIDSAVVAYLAARAFDRGQILAVLMPYKTSSPASLDDARRVVEQLDLPSEIVDITPMVDAFFAGDPEASALRRGNRMARERMCVLYDRSARDGALVIGTSNKTELLLGYGTQFGDLASAINPIGDLYKTQIRQVARYLGVPKEIQEKPPSADLWADQTDEQELGFTYEEVDRLLYCMVDLQYSRRDLVSLGFAPRFIDAVAKRVRINQFKRRSPVIAKLSRRTIGVDFRYPRDWGL</sequence>
<evidence type="ECO:0000256" key="2">
    <source>
        <dbReference type="ARBA" id="ARBA00022598"/>
    </source>
</evidence>
<feature type="binding site" evidence="8">
    <location>
        <position position="144"/>
    </location>
    <ligand>
        <name>ATP</name>
        <dbReference type="ChEBI" id="CHEBI:30616"/>
    </ligand>
</feature>
<keyword evidence="2 8" id="KW-0436">Ligase</keyword>
<dbReference type="NCBIfam" id="TIGR00552">
    <property type="entry name" value="nadE"/>
    <property type="match status" value="1"/>
</dbReference>
<dbReference type="GO" id="GO:0004359">
    <property type="term" value="F:glutaminase activity"/>
    <property type="evidence" value="ECO:0007669"/>
    <property type="project" value="InterPro"/>
</dbReference>
<dbReference type="RefSeq" id="WP_100668209.1">
    <property type="nucleotide sequence ID" value="NZ_CP024955.1"/>
</dbReference>
<dbReference type="GO" id="GO:0009435">
    <property type="term" value="P:NAD+ biosynthetic process"/>
    <property type="evidence" value="ECO:0007669"/>
    <property type="project" value="UniProtKB-UniRule"/>
</dbReference>
<reference evidence="13" key="1">
    <citation type="submission" date="2017-11" db="EMBL/GenBank/DDBJ databases">
        <title>Complete Genome Sequence of Kyrpidia sp. Strain EA-1, a thermophilic, hydrogen-oxidizing Bacterium, isolated from the Azores.</title>
        <authorList>
            <person name="Reiner J.E."/>
            <person name="Lapp C.J."/>
            <person name="Bunk B."/>
            <person name="Gescher J."/>
        </authorList>
    </citation>
    <scope>NUCLEOTIDE SEQUENCE [LARGE SCALE GENOMIC DNA]</scope>
    <source>
        <strain evidence="13">EA-1</strain>
    </source>
</reference>
<keyword evidence="6 8" id="KW-0460">Magnesium</keyword>
<dbReference type="GO" id="GO:0003952">
    <property type="term" value="F:NAD+ synthase (glutamine-hydrolyzing) activity"/>
    <property type="evidence" value="ECO:0007669"/>
    <property type="project" value="InterPro"/>
</dbReference>
<dbReference type="InterPro" id="IPR003694">
    <property type="entry name" value="NAD_synthase"/>
</dbReference>
<evidence type="ECO:0000256" key="7">
    <source>
        <dbReference type="ARBA" id="ARBA00023027"/>
    </source>
</evidence>
<proteinExistence type="inferred from homology"/>
<dbReference type="CDD" id="cd00553">
    <property type="entry name" value="NAD_synthase"/>
    <property type="match status" value="1"/>
</dbReference>
<dbReference type="GO" id="GO:0005524">
    <property type="term" value="F:ATP binding"/>
    <property type="evidence" value="ECO:0007669"/>
    <property type="project" value="UniProtKB-UniRule"/>
</dbReference>
<organism evidence="12 13">
    <name type="scientific">Kyrpidia spormannii</name>
    <dbReference type="NCBI Taxonomy" id="2055160"/>
    <lineage>
        <taxon>Bacteria</taxon>
        <taxon>Bacillati</taxon>
        <taxon>Bacillota</taxon>
        <taxon>Bacilli</taxon>
        <taxon>Bacillales</taxon>
        <taxon>Alicyclobacillaceae</taxon>
        <taxon>Kyrpidia</taxon>
    </lineage>
</organism>
<evidence type="ECO:0000313" key="12">
    <source>
        <dbReference type="EMBL" id="ATY85430.1"/>
    </source>
</evidence>
<dbReference type="SUPFAM" id="SSF52402">
    <property type="entry name" value="Adenine nucleotide alpha hydrolases-like"/>
    <property type="match status" value="1"/>
</dbReference>